<organism evidence="1 2">
    <name type="scientific">Araneus ventricosus</name>
    <name type="common">Orbweaver spider</name>
    <name type="synonym">Epeira ventricosa</name>
    <dbReference type="NCBI Taxonomy" id="182803"/>
    <lineage>
        <taxon>Eukaryota</taxon>
        <taxon>Metazoa</taxon>
        <taxon>Ecdysozoa</taxon>
        <taxon>Arthropoda</taxon>
        <taxon>Chelicerata</taxon>
        <taxon>Arachnida</taxon>
        <taxon>Araneae</taxon>
        <taxon>Araneomorphae</taxon>
        <taxon>Entelegynae</taxon>
        <taxon>Araneoidea</taxon>
        <taxon>Araneidae</taxon>
        <taxon>Araneus</taxon>
    </lineage>
</organism>
<name>A0A4Y1ZZC1_ARAVE</name>
<evidence type="ECO:0000313" key="1">
    <source>
        <dbReference type="EMBL" id="GBL72832.1"/>
    </source>
</evidence>
<gene>
    <name evidence="1" type="ORF">AVEN_128036_1</name>
</gene>
<proteinExistence type="predicted"/>
<keyword evidence="2" id="KW-1185">Reference proteome</keyword>
<accession>A0A4Y1ZZC1</accession>
<evidence type="ECO:0000313" key="2">
    <source>
        <dbReference type="Proteomes" id="UP000499080"/>
    </source>
</evidence>
<sequence length="94" mass="10930">MLCSIKWTFIPKIEYEARINPICYVHLATDQSESDFQGSPNVQECHVYNRSIRFQCNTSTIERKVEQTPLLLYKIEFEEEPIKNSGASTFSIHS</sequence>
<protein>
    <submittedName>
        <fullName evidence="1">Uncharacterized protein</fullName>
    </submittedName>
</protein>
<dbReference type="EMBL" id="BGPR01000002">
    <property type="protein sequence ID" value="GBL72832.1"/>
    <property type="molecule type" value="Genomic_DNA"/>
</dbReference>
<dbReference type="AlphaFoldDB" id="A0A4Y1ZZC1"/>
<comment type="caution">
    <text evidence="1">The sequence shown here is derived from an EMBL/GenBank/DDBJ whole genome shotgun (WGS) entry which is preliminary data.</text>
</comment>
<reference evidence="1 2" key="1">
    <citation type="journal article" date="2019" name="Sci. Rep.">
        <title>Orb-weaving spider Araneus ventricosus genome elucidates the spidroin gene catalogue.</title>
        <authorList>
            <person name="Kono N."/>
            <person name="Nakamura H."/>
            <person name="Ohtoshi R."/>
            <person name="Moran D.A.P."/>
            <person name="Shinohara A."/>
            <person name="Yoshida Y."/>
            <person name="Fujiwara M."/>
            <person name="Mori M."/>
            <person name="Tomita M."/>
            <person name="Arakawa K."/>
        </authorList>
    </citation>
    <scope>NUCLEOTIDE SEQUENCE [LARGE SCALE GENOMIC DNA]</scope>
</reference>
<dbReference type="Proteomes" id="UP000499080">
    <property type="component" value="Unassembled WGS sequence"/>
</dbReference>